<keyword evidence="2" id="KW-1185">Reference proteome</keyword>
<evidence type="ECO:0000313" key="2">
    <source>
        <dbReference type="Proteomes" id="UP000594262"/>
    </source>
</evidence>
<sequence length="156" mass="18061">MLIALRTAPSNSSANPVERIMSIVNIGLQGIGVMRQKMSDEFEKAVSKASSVKEVRETLKSDELRDEMKQSRAFPKELLNNQMKRLSLKDKDFQVFNPVNEASIDQLWEKCQEIDPDLQRNKTTKKDLKNLDSLKNFLKTHCKETLCFPDQEMLKW</sequence>
<proteinExistence type="predicted"/>
<dbReference type="Proteomes" id="UP000594262">
    <property type="component" value="Unplaced"/>
</dbReference>
<name>A0A7M5XB11_9CNID</name>
<organism evidence="1 2">
    <name type="scientific">Clytia hemisphaerica</name>
    <dbReference type="NCBI Taxonomy" id="252671"/>
    <lineage>
        <taxon>Eukaryota</taxon>
        <taxon>Metazoa</taxon>
        <taxon>Cnidaria</taxon>
        <taxon>Hydrozoa</taxon>
        <taxon>Hydroidolina</taxon>
        <taxon>Leptothecata</taxon>
        <taxon>Obeliida</taxon>
        <taxon>Clytiidae</taxon>
        <taxon>Clytia</taxon>
    </lineage>
</organism>
<dbReference type="EnsemblMetazoa" id="CLYHEMT019389.1">
    <property type="protein sequence ID" value="CLYHEMP019389.1"/>
    <property type="gene ID" value="CLYHEMG019389"/>
</dbReference>
<evidence type="ECO:0000313" key="1">
    <source>
        <dbReference type="EnsemblMetazoa" id="CLYHEMP019389.1"/>
    </source>
</evidence>
<dbReference type="OrthoDB" id="10003658at2759"/>
<reference evidence="1" key="1">
    <citation type="submission" date="2021-01" db="UniProtKB">
        <authorList>
            <consortium name="EnsemblMetazoa"/>
        </authorList>
    </citation>
    <scope>IDENTIFICATION</scope>
</reference>
<protein>
    <submittedName>
        <fullName evidence="1">Uncharacterized protein</fullName>
    </submittedName>
</protein>
<accession>A0A7M5XB11</accession>
<dbReference type="AlphaFoldDB" id="A0A7M5XB11"/>